<dbReference type="STRING" id="253628.A0A0D1Y178"/>
<dbReference type="GO" id="GO:0046872">
    <property type="term" value="F:metal ion binding"/>
    <property type="evidence" value="ECO:0007669"/>
    <property type="project" value="UniProtKB-UniRule"/>
</dbReference>
<dbReference type="InParanoid" id="A0A0D1Y178"/>
<dbReference type="PANTHER" id="PTHR28657">
    <property type="entry name" value="INDOLEAMINE 2,3-DIOXYGENASE"/>
    <property type="match status" value="1"/>
</dbReference>
<organism evidence="6 7">
    <name type="scientific">Verruconis gallopava</name>
    <dbReference type="NCBI Taxonomy" id="253628"/>
    <lineage>
        <taxon>Eukaryota</taxon>
        <taxon>Fungi</taxon>
        <taxon>Dikarya</taxon>
        <taxon>Ascomycota</taxon>
        <taxon>Pezizomycotina</taxon>
        <taxon>Dothideomycetes</taxon>
        <taxon>Pleosporomycetidae</taxon>
        <taxon>Venturiales</taxon>
        <taxon>Sympoventuriaceae</taxon>
        <taxon>Verruconis</taxon>
    </lineage>
</organism>
<dbReference type="OrthoDB" id="540174at2759"/>
<name>A0A0D1Y178_9PEZI</name>
<keyword evidence="4 5" id="KW-0349">Heme</keyword>
<dbReference type="InterPro" id="IPR037217">
    <property type="entry name" value="Trp/Indoleamine_2_3_dOase-like"/>
</dbReference>
<feature type="binding site" description="proximal binding residue" evidence="4">
    <location>
        <position position="367"/>
    </location>
    <ligand>
        <name>heme b</name>
        <dbReference type="ChEBI" id="CHEBI:60344"/>
    </ligand>
    <ligandPart>
        <name>Fe</name>
        <dbReference type="ChEBI" id="CHEBI:18248"/>
    </ligandPart>
</feature>
<evidence type="ECO:0000256" key="1">
    <source>
        <dbReference type="ARBA" id="ARBA00007119"/>
    </source>
</evidence>
<sequence length="445" mass="49261">MSPYMLSVEDSAAVRITLSDYDITENGFLPSQEPLSALSNSYYSQWEAIASNIPGLIRSGQIRAEVKQLPVLSTAKLHDETEWRRAYVVLAFIAHAYIWGGDKPEEILPPSVAIPFTKVSKHLELPPVATYAALCLWNYQSLDKPIDFMSSETLCMVNSLTGTEDEAWFYLISVMVEGQGARAIPLMLNAMQAASQQDYQFVIESLLELRDVIKNLGRLLERMYERCQPSVFYHEIRPMLAGSKNMAVAGLPRGVYYDSGNGQGEWMQLRGGSNAQSSLIQFFDAVLGVEHESTGEASPRAANTTISFHEEMRAYMPGSHRRFLEKITEVANIRPFAFAASSHPMQAQLLGSFQAAVQALSEFRAVHMQIVARYIIIPSRQAAVPGRLNLAVGSQAGQLNGKTLTGTGGTDLVPFLKKTREETDRAGQGRLVDPFEANRVASERM</sequence>
<dbReference type="EC" id="1.13.11.52" evidence="5"/>
<protein>
    <recommendedName>
        <fullName evidence="5">Indoleamine 2,3-dioxygenase</fullName>
        <ecNumber evidence="5">1.13.11.52</ecNumber>
    </recommendedName>
</protein>
<comment type="catalytic activity">
    <reaction evidence="5">
        <text>L-tryptophan + O2 = N-formyl-L-kynurenine</text>
        <dbReference type="Rhea" id="RHEA:24536"/>
        <dbReference type="ChEBI" id="CHEBI:15379"/>
        <dbReference type="ChEBI" id="CHEBI:57912"/>
        <dbReference type="ChEBI" id="CHEBI:58629"/>
    </reaction>
</comment>
<dbReference type="GO" id="GO:0019441">
    <property type="term" value="P:L-tryptophan catabolic process to kynurenine"/>
    <property type="evidence" value="ECO:0007669"/>
    <property type="project" value="UniProtKB-UniRule"/>
</dbReference>
<dbReference type="FunCoup" id="A0A0D1Y178">
    <property type="interactions" value="123"/>
</dbReference>
<dbReference type="GO" id="GO:0034354">
    <property type="term" value="P:'de novo' NAD+ biosynthetic process from L-tryptophan"/>
    <property type="evidence" value="ECO:0007669"/>
    <property type="project" value="TreeGrafter"/>
</dbReference>
<dbReference type="AlphaFoldDB" id="A0A0D1Y178"/>
<evidence type="ECO:0000256" key="3">
    <source>
        <dbReference type="ARBA" id="ARBA00023004"/>
    </source>
</evidence>
<dbReference type="GO" id="GO:0033754">
    <property type="term" value="F:indoleamine 2,3-dioxygenase activity"/>
    <property type="evidence" value="ECO:0007669"/>
    <property type="project" value="UniProtKB-EC"/>
</dbReference>
<evidence type="ECO:0000256" key="2">
    <source>
        <dbReference type="ARBA" id="ARBA00022723"/>
    </source>
</evidence>
<evidence type="ECO:0000313" key="7">
    <source>
        <dbReference type="Proteomes" id="UP000053259"/>
    </source>
</evidence>
<accession>A0A0D1Y178</accession>
<dbReference type="VEuPathDB" id="FungiDB:PV09_00756"/>
<evidence type="ECO:0000313" key="6">
    <source>
        <dbReference type="EMBL" id="KIW08826.1"/>
    </source>
</evidence>
<dbReference type="RefSeq" id="XP_016218695.1">
    <property type="nucleotide sequence ID" value="XM_016353542.1"/>
</dbReference>
<dbReference type="Pfam" id="PF01231">
    <property type="entry name" value="IDO"/>
    <property type="match status" value="1"/>
</dbReference>
<dbReference type="HOGENOM" id="CLU_010089_0_1_1"/>
<keyword evidence="3 4" id="KW-0408">Iron</keyword>
<dbReference type="GO" id="GO:0020037">
    <property type="term" value="F:heme binding"/>
    <property type="evidence" value="ECO:0007669"/>
    <property type="project" value="UniProtKB-UniRule"/>
</dbReference>
<evidence type="ECO:0000256" key="4">
    <source>
        <dbReference type="PIRSR" id="PIRSR600898-1"/>
    </source>
</evidence>
<keyword evidence="7" id="KW-1185">Reference proteome</keyword>
<dbReference type="PANTHER" id="PTHR28657:SF10">
    <property type="entry name" value="INDOLEAMINE 2,3-DIOXYGENASE"/>
    <property type="match status" value="1"/>
</dbReference>
<dbReference type="GO" id="GO:0005737">
    <property type="term" value="C:cytoplasm"/>
    <property type="evidence" value="ECO:0007669"/>
    <property type="project" value="TreeGrafter"/>
</dbReference>
<reference evidence="6 7" key="1">
    <citation type="submission" date="2015-01" db="EMBL/GenBank/DDBJ databases">
        <title>The Genome Sequence of Ochroconis gallopava CBS43764.</title>
        <authorList>
            <consortium name="The Broad Institute Genomics Platform"/>
            <person name="Cuomo C."/>
            <person name="de Hoog S."/>
            <person name="Gorbushina A."/>
            <person name="Stielow B."/>
            <person name="Teixiera M."/>
            <person name="Abouelleil A."/>
            <person name="Chapman S.B."/>
            <person name="Priest M."/>
            <person name="Young S.K."/>
            <person name="Wortman J."/>
            <person name="Nusbaum C."/>
            <person name="Birren B."/>
        </authorList>
    </citation>
    <scope>NUCLEOTIDE SEQUENCE [LARGE SCALE GENOMIC DNA]</scope>
    <source>
        <strain evidence="6 7">CBS 43764</strain>
    </source>
</reference>
<evidence type="ECO:0000256" key="5">
    <source>
        <dbReference type="RuleBase" id="RU369119"/>
    </source>
</evidence>
<comment type="similarity">
    <text evidence="1 5">Belongs to the indoleamine 2,3-dioxygenase family.</text>
</comment>
<dbReference type="PROSITE" id="PS00876">
    <property type="entry name" value="IDO_1"/>
    <property type="match status" value="1"/>
</dbReference>
<keyword evidence="2 4" id="KW-0479">Metal-binding</keyword>
<dbReference type="InterPro" id="IPR000898">
    <property type="entry name" value="Indolamine_dOase"/>
</dbReference>
<proteinExistence type="inferred from homology"/>
<keyword evidence="5" id="KW-0560">Oxidoreductase</keyword>
<keyword evidence="5" id="KW-0223">Dioxygenase</keyword>
<dbReference type="SUPFAM" id="SSF140959">
    <property type="entry name" value="Indolic compounds 2,3-dioxygenase-like"/>
    <property type="match status" value="1"/>
</dbReference>
<comment type="function">
    <text evidence="5">Produces N-formyl-kynurenine through the oxidation of tryptophan.</text>
</comment>
<dbReference type="GeneID" id="27308729"/>
<dbReference type="Gene3D" id="1.20.58.480">
    <property type="match status" value="1"/>
</dbReference>
<dbReference type="EMBL" id="KN847530">
    <property type="protein sequence ID" value="KIW08826.1"/>
    <property type="molecule type" value="Genomic_DNA"/>
</dbReference>
<gene>
    <name evidence="6" type="ORF">PV09_00756</name>
</gene>
<dbReference type="Proteomes" id="UP000053259">
    <property type="component" value="Unassembled WGS sequence"/>
</dbReference>